<sequence>MTGRVLVAPVTASPTKPLTPSHLKLLLSADVLHRATSAFTDVTLLYHPLAHAGSRQVAGFWEYLDRRYPDVAFDALGEAGIGELYVQFQRSPRAPAAAIAPYVRRAAGGWAHPASLRVLEIWRRHYRDLGMTDAGLADLRPPVLPVGDLVRLLTRHHVCVDGRPFGAPVFLDATAAGLPLRTAVTADGHANYLMSTLGELVPRLPGHDHVVLLHDVELRTDYRIIAHVLGVLGARVTRLEFPRVPIGGIARAARHGDWRGYTLDDYAGPLRAEHGAAAVALGLRCYLVAGLSRTTPDSFSRRHLHRWVRRAGRLLDELGGPPPVAGEVAAAARRLAGPAPYADPHRCLTTLFARDPVSPAAAVLAAVVGDPVLV</sequence>
<protein>
    <submittedName>
        <fullName evidence="1">Uncharacterized protein</fullName>
    </submittedName>
</protein>
<accession>A0ABN2ATM1</accession>
<comment type="caution">
    <text evidence="1">The sequence shown here is derived from an EMBL/GenBank/DDBJ whole genome shotgun (WGS) entry which is preliminary data.</text>
</comment>
<reference evidence="1 2" key="1">
    <citation type="journal article" date="2019" name="Int. J. Syst. Evol. Microbiol.">
        <title>The Global Catalogue of Microorganisms (GCM) 10K type strain sequencing project: providing services to taxonomists for standard genome sequencing and annotation.</title>
        <authorList>
            <consortium name="The Broad Institute Genomics Platform"/>
            <consortium name="The Broad Institute Genome Sequencing Center for Infectious Disease"/>
            <person name="Wu L."/>
            <person name="Ma J."/>
        </authorList>
    </citation>
    <scope>NUCLEOTIDE SEQUENCE [LARGE SCALE GENOMIC DNA]</scope>
    <source>
        <strain evidence="1 2">JCM 15933</strain>
    </source>
</reference>
<keyword evidence="2" id="KW-1185">Reference proteome</keyword>
<dbReference type="Proteomes" id="UP001501470">
    <property type="component" value="Unassembled WGS sequence"/>
</dbReference>
<name>A0ABN2ATM1_9ACTN</name>
<gene>
    <name evidence="1" type="ORF">GCM10009827_049530</name>
</gene>
<proteinExistence type="predicted"/>
<dbReference type="EMBL" id="BAAAQD010000010">
    <property type="protein sequence ID" value="GAA1526776.1"/>
    <property type="molecule type" value="Genomic_DNA"/>
</dbReference>
<dbReference type="RefSeq" id="WP_344504454.1">
    <property type="nucleotide sequence ID" value="NZ_BAAAQD010000010.1"/>
</dbReference>
<organism evidence="1 2">
    <name type="scientific">Dactylosporangium maewongense</name>
    <dbReference type="NCBI Taxonomy" id="634393"/>
    <lineage>
        <taxon>Bacteria</taxon>
        <taxon>Bacillati</taxon>
        <taxon>Actinomycetota</taxon>
        <taxon>Actinomycetes</taxon>
        <taxon>Micromonosporales</taxon>
        <taxon>Micromonosporaceae</taxon>
        <taxon>Dactylosporangium</taxon>
    </lineage>
</organism>
<evidence type="ECO:0000313" key="1">
    <source>
        <dbReference type="EMBL" id="GAA1526776.1"/>
    </source>
</evidence>
<evidence type="ECO:0000313" key="2">
    <source>
        <dbReference type="Proteomes" id="UP001501470"/>
    </source>
</evidence>